<sequence>MAYVNVVEWSPDRVSEWLKGLDDVIVPYIHYFVNNQVDGKRLLQLTPDELPSLHVTKIGHQEIILQGIELLKNIHYQLHQENVQYLALRLSSKARSIYNELRIVTSSSRHGCGSAGEDDEGNEDEDDHMDGNDESSQKKQERVSTAVIAGVADVLSSVKGLVSWLNRQPFVGVEMYDILKNSLVDMSIRLATIAQRDMFAENQATVIQQSCLKLAQMSDKIIQEYSDPLIIQPASLDIATIKKKADDEWGVLLQGSYHGIHQVSGVRNLSPAHQCGRLEEGDELVQVNYQTVVGWSPHKVLAVMQESPVEVILTIKKRPRHANTVTQIYFKPFRLPSKKRTYSPWGSSVDTSARYDLQSIPNLQLSVSVPIKLKVESEPRPKSSTPPPVVATPSPQNLSSVSDRPNTTSGSDSGSDLEDDAFLSDSDMCGTSPTSVRLYQTKPRAPVQRRATIPGATTRPTFSFDQLLQDVRWNRGVLRGFPESSMPSDPDLLRSPYGNDYRIIRPHTCIGTEDKTVLDRDNSKNVAKEDKSCNDDALRDEEIPKDFSDDKDKQKDQGVAVETKNEERKIVNVIPLPPRKPTCPPYSSSTQDQNKHATVISDKATSGKISLISSKGQPPLPPASSQDSSRLEKHGSDASVEAVQKLRRSLEERPKLDKSHSTPAYDLDGDGSVPIIFPSTITESSPGGHSSPTPSSSSSASTTSTFFSSYDPKHALSEYAVHLNVASHEGLVLILVCAGKTHCGLHCTLVLRLANETSGGVAQPGSISVRDISKEDPLSKTESHALSPPLNVSHDNSDGVRKHFKSQVIIPLSTPISTVTHQRVGISVTCSIKAGAVENTPELTRSDRTSADDKALHGGICGDGCRNSKHCSSVSCSVEKMKMSSTQHLPDSGTSASHLSPISSSTVVLRDTRSSSPSVWRRGLLVTERGSRRISCRDLGQGDHQGWLYRRRDNKGFLLPHRWERRWFILKKNSLYGYRDREAVKADSLVYLPGFHVCPANDVKSKKYAFKIYHSSGATFYFACDTSEERSRWMSQMGLSTISSSTHQRQQYTQHQNQWDDVYYSETDDELEDRTSPSRLSPQSNQSRVSPNRENVNSLWRGNSVSPLRGSQSRGPQLTSLSGARNQALRFLQHGKDIEQPMPTASFRSYRRVSETTSTGDIRGAVRLEISKAAPTEERGTRTAVTRKNSLRDRLKQLPVSFTLERRKQVSSRSTPAQREQQKSISTSKSTDALTPTYNITEAKQIDEISQPNFGEDGHFNFKNKQSLSDFDNSIGGPVTRENVTITNIQRPHYMLPTCASSLHSPVKPSPFELEKSSSVNRIGNGSFYGSPPSSGRCSPSKLEHGGRRGSIGRESPLRSKSPRRGSLDCLASSHPRAMSPPTSPFGSLKCSSHGSASSLLASEEYREGSPEKLWISSLRADTSKPRVTVRTSPEKKESRSKSHGDVPSSDRVKRTALYHPPQLKSCSESMKAAFELSLDPSASNEQITNEKIDRIQINVPGQEFPESSENQIRLRQGRDTVNRATGFKSHSVSRPEVPPRTKFLSPSERTLPFSGSTPVITSRSSSLSPSSSNVSIISTKSTSSLPGVLSAFHMRPSTSPSPVHDDSSVYGMTRSSPKPLPNLSIPTLPEESEVVRTPLKVRKLP</sequence>
<dbReference type="SMART" id="SM00454">
    <property type="entry name" value="SAM"/>
    <property type="match status" value="1"/>
</dbReference>
<keyword evidence="9" id="KW-1185">Reference proteome</keyword>
<feature type="compositionally biased region" description="Low complexity" evidence="3">
    <location>
        <begin position="1555"/>
        <end position="1576"/>
    </location>
</feature>
<evidence type="ECO:0000259" key="5">
    <source>
        <dbReference type="PROSITE" id="PS50105"/>
    </source>
</evidence>
<feature type="region of interest" description="Disordered" evidence="3">
    <location>
        <begin position="759"/>
        <end position="798"/>
    </location>
</feature>
<proteinExistence type="inferred from homology"/>
<feature type="domain" description="PDZ" evidence="6">
    <location>
        <begin position="238"/>
        <end position="319"/>
    </location>
</feature>
<dbReference type="SMART" id="SM00233">
    <property type="entry name" value="PH"/>
    <property type="match status" value="1"/>
</dbReference>
<keyword evidence="8" id="KW-0418">Kinase</keyword>
<reference evidence="8 9" key="1">
    <citation type="submission" date="2023-11" db="EMBL/GenBank/DDBJ databases">
        <title>Halocaridina rubra genome assembly.</title>
        <authorList>
            <person name="Smith C."/>
        </authorList>
    </citation>
    <scope>NUCLEOTIDE SEQUENCE [LARGE SCALE GENOMIC DNA]</scope>
    <source>
        <strain evidence="8">EP-1</strain>
        <tissue evidence="8">Whole</tissue>
    </source>
</reference>
<feature type="region of interest" description="Disordered" evidence="3">
    <location>
        <begin position="1067"/>
        <end position="1119"/>
    </location>
</feature>
<dbReference type="PROSITE" id="PS50003">
    <property type="entry name" value="PH_DOMAIN"/>
    <property type="match status" value="1"/>
</dbReference>
<dbReference type="InterPro" id="IPR036034">
    <property type="entry name" value="PDZ_sf"/>
</dbReference>
<dbReference type="InterPro" id="IPR011993">
    <property type="entry name" value="PH-like_dom_sf"/>
</dbReference>
<feature type="compositionally biased region" description="Low complexity" evidence="3">
    <location>
        <begin position="684"/>
        <end position="704"/>
    </location>
</feature>
<feature type="region of interest" description="Disordered" evidence="3">
    <location>
        <begin position="521"/>
        <end position="598"/>
    </location>
</feature>
<feature type="region of interest" description="Disordered" evidence="3">
    <location>
        <begin position="377"/>
        <end position="426"/>
    </location>
</feature>
<evidence type="ECO:0000313" key="8">
    <source>
        <dbReference type="EMBL" id="KAK7072018.1"/>
    </source>
</evidence>
<dbReference type="Pfam" id="PF00536">
    <property type="entry name" value="SAM_1"/>
    <property type="match status" value="1"/>
</dbReference>
<dbReference type="InterPro" id="IPR013761">
    <property type="entry name" value="SAM/pointed_sf"/>
</dbReference>
<evidence type="ECO:0000259" key="7">
    <source>
        <dbReference type="PROSITE" id="PS51290"/>
    </source>
</evidence>
<dbReference type="GO" id="GO:0016301">
    <property type="term" value="F:kinase activity"/>
    <property type="evidence" value="ECO:0007669"/>
    <property type="project" value="UniProtKB-KW"/>
</dbReference>
<feature type="compositionally biased region" description="Basic and acidic residues" evidence="3">
    <location>
        <begin position="521"/>
        <end position="556"/>
    </location>
</feature>
<dbReference type="PANTHER" id="PTHR12844">
    <property type="entry name" value="CONNECTOR ENCHANCER OF KINASE SUPPRESSOR OF RAS"/>
    <property type="match status" value="1"/>
</dbReference>
<feature type="region of interest" description="Disordered" evidence="3">
    <location>
        <begin position="610"/>
        <end position="704"/>
    </location>
</feature>
<dbReference type="PANTHER" id="PTHR12844:SF42">
    <property type="entry name" value="CONNECTOR ENHANCER OF KSR PROTEIN CNK"/>
    <property type="match status" value="1"/>
</dbReference>
<accession>A0AAN8X0M9</accession>
<dbReference type="InterPro" id="IPR017874">
    <property type="entry name" value="CRIC_domain"/>
</dbReference>
<feature type="region of interest" description="Disordered" evidence="3">
    <location>
        <begin position="1308"/>
        <end position="1391"/>
    </location>
</feature>
<name>A0AAN8X0M9_HALRR</name>
<dbReference type="Pfam" id="PF00595">
    <property type="entry name" value="PDZ"/>
    <property type="match status" value="1"/>
</dbReference>
<organism evidence="8 9">
    <name type="scientific">Halocaridina rubra</name>
    <name type="common">Hawaiian red shrimp</name>
    <dbReference type="NCBI Taxonomy" id="373956"/>
    <lineage>
        <taxon>Eukaryota</taxon>
        <taxon>Metazoa</taxon>
        <taxon>Ecdysozoa</taxon>
        <taxon>Arthropoda</taxon>
        <taxon>Crustacea</taxon>
        <taxon>Multicrustacea</taxon>
        <taxon>Malacostraca</taxon>
        <taxon>Eumalacostraca</taxon>
        <taxon>Eucarida</taxon>
        <taxon>Decapoda</taxon>
        <taxon>Pleocyemata</taxon>
        <taxon>Caridea</taxon>
        <taxon>Atyoidea</taxon>
        <taxon>Atyidae</taxon>
        <taxon>Halocaridina</taxon>
    </lineage>
</organism>
<feature type="compositionally biased region" description="Polar residues" evidence="3">
    <location>
        <begin position="1211"/>
        <end position="1233"/>
    </location>
</feature>
<comment type="caution">
    <text evidence="8">The sequence shown here is derived from an EMBL/GenBank/DDBJ whole genome shotgun (WGS) entry which is preliminary data.</text>
</comment>
<dbReference type="CDD" id="cd09511">
    <property type="entry name" value="SAM_CNK1_2_3-suppressor"/>
    <property type="match status" value="1"/>
</dbReference>
<evidence type="ECO:0000256" key="3">
    <source>
        <dbReference type="SAM" id="MobiDB-lite"/>
    </source>
</evidence>
<dbReference type="Gene3D" id="2.30.42.10">
    <property type="match status" value="1"/>
</dbReference>
<feature type="compositionally biased region" description="Polar residues" evidence="3">
    <location>
        <begin position="1077"/>
        <end position="1119"/>
    </location>
</feature>
<dbReference type="SUPFAM" id="SSF47769">
    <property type="entry name" value="SAM/Pointed domain"/>
    <property type="match status" value="1"/>
</dbReference>
<feature type="region of interest" description="Disordered" evidence="3">
    <location>
        <begin position="1596"/>
        <end position="1630"/>
    </location>
</feature>
<dbReference type="PROSITE" id="PS50105">
    <property type="entry name" value="SAM_DOMAIN"/>
    <property type="match status" value="1"/>
</dbReference>
<dbReference type="Pfam" id="PF10534">
    <property type="entry name" value="CRIC_ras_sig"/>
    <property type="match status" value="1"/>
</dbReference>
<feature type="domain" description="CRIC" evidence="7">
    <location>
        <begin position="82"/>
        <end position="201"/>
    </location>
</feature>
<keyword evidence="8" id="KW-0808">Transferase</keyword>
<dbReference type="Gene3D" id="1.10.150.50">
    <property type="entry name" value="Transcription Factor, Ets-1"/>
    <property type="match status" value="1"/>
</dbReference>
<feature type="compositionally biased region" description="Low complexity" evidence="3">
    <location>
        <begin position="1330"/>
        <end position="1341"/>
    </location>
</feature>
<feature type="compositionally biased region" description="Basic and acidic residues" evidence="3">
    <location>
        <begin position="771"/>
        <end position="783"/>
    </location>
</feature>
<evidence type="ECO:0000259" key="6">
    <source>
        <dbReference type="PROSITE" id="PS50106"/>
    </source>
</evidence>
<gene>
    <name evidence="8" type="primary">CNKSR2</name>
    <name evidence="8" type="ORF">SK128_024974</name>
</gene>
<feature type="domain" description="SAM" evidence="5">
    <location>
        <begin position="9"/>
        <end position="74"/>
    </location>
</feature>
<evidence type="ECO:0000259" key="4">
    <source>
        <dbReference type="PROSITE" id="PS50003"/>
    </source>
</evidence>
<dbReference type="Proteomes" id="UP001381693">
    <property type="component" value="Unassembled WGS sequence"/>
</dbReference>
<dbReference type="EMBL" id="JAXCGZ010013742">
    <property type="protein sequence ID" value="KAK7072018.1"/>
    <property type="molecule type" value="Genomic_DNA"/>
</dbReference>
<dbReference type="InterPro" id="IPR001478">
    <property type="entry name" value="PDZ"/>
</dbReference>
<dbReference type="SUPFAM" id="SSF50156">
    <property type="entry name" value="PDZ domain-like"/>
    <property type="match status" value="1"/>
</dbReference>
<comment type="similarity">
    <text evidence="1">Belongs to the CNKSR family.</text>
</comment>
<dbReference type="Pfam" id="PF00169">
    <property type="entry name" value="PH"/>
    <property type="match status" value="1"/>
</dbReference>
<dbReference type="InterPro" id="IPR001660">
    <property type="entry name" value="SAM"/>
</dbReference>
<dbReference type="SUPFAM" id="SSF50729">
    <property type="entry name" value="PH domain-like"/>
    <property type="match status" value="1"/>
</dbReference>
<dbReference type="PROSITE" id="PS50106">
    <property type="entry name" value="PDZ"/>
    <property type="match status" value="1"/>
</dbReference>
<dbReference type="InterPro" id="IPR001849">
    <property type="entry name" value="PH_domain"/>
</dbReference>
<dbReference type="Gene3D" id="2.30.29.30">
    <property type="entry name" value="Pleckstrin-homology domain (PH domain)/Phosphotyrosine-binding domain (PTB)"/>
    <property type="match status" value="1"/>
</dbReference>
<dbReference type="PROSITE" id="PS51290">
    <property type="entry name" value="CRIC"/>
    <property type="match status" value="1"/>
</dbReference>
<feature type="compositionally biased region" description="Acidic residues" evidence="3">
    <location>
        <begin position="116"/>
        <end position="128"/>
    </location>
</feature>
<evidence type="ECO:0000313" key="9">
    <source>
        <dbReference type="Proteomes" id="UP001381693"/>
    </source>
</evidence>
<feature type="compositionally biased region" description="Polar residues" evidence="3">
    <location>
        <begin position="396"/>
        <end position="406"/>
    </location>
</feature>
<feature type="compositionally biased region" description="Pro residues" evidence="3">
    <location>
        <begin position="575"/>
        <end position="584"/>
    </location>
</feature>
<protein>
    <submittedName>
        <fullName evidence="8">Connector enhancer of kinase suppressor of ras</fullName>
    </submittedName>
</protein>
<dbReference type="InterPro" id="IPR051566">
    <property type="entry name" value="CNKSR"/>
</dbReference>
<feature type="compositionally biased region" description="Basic and acidic residues" evidence="3">
    <location>
        <begin position="129"/>
        <end position="142"/>
    </location>
</feature>
<feature type="compositionally biased region" description="Basic and acidic residues" evidence="3">
    <location>
        <begin position="1433"/>
        <end position="1454"/>
    </location>
</feature>
<keyword evidence="2" id="KW-0597">Phosphoprotein</keyword>
<feature type="region of interest" description="Disordered" evidence="3">
    <location>
        <begin position="1202"/>
        <end position="1233"/>
    </location>
</feature>
<feature type="region of interest" description="Disordered" evidence="3">
    <location>
        <begin position="108"/>
        <end position="142"/>
    </location>
</feature>
<dbReference type="InterPro" id="IPR049628">
    <property type="entry name" value="CNK1-3_SAM"/>
</dbReference>
<feature type="region of interest" description="Disordered" evidence="3">
    <location>
        <begin position="1548"/>
        <end position="1576"/>
    </location>
</feature>
<feature type="compositionally biased region" description="Basic and acidic residues" evidence="3">
    <location>
        <begin position="648"/>
        <end position="660"/>
    </location>
</feature>
<dbReference type="SMART" id="SM00228">
    <property type="entry name" value="PDZ"/>
    <property type="match status" value="1"/>
</dbReference>
<evidence type="ECO:0000256" key="1">
    <source>
        <dbReference type="ARBA" id="ARBA00009498"/>
    </source>
</evidence>
<feature type="domain" description="PH" evidence="4">
    <location>
        <begin position="941"/>
        <end position="1042"/>
    </location>
</feature>
<evidence type="ECO:0000256" key="2">
    <source>
        <dbReference type="ARBA" id="ARBA00022553"/>
    </source>
</evidence>
<feature type="region of interest" description="Disordered" evidence="3">
    <location>
        <begin position="1422"/>
        <end position="1461"/>
    </location>
</feature>